<feature type="compositionally biased region" description="Polar residues" evidence="1">
    <location>
        <begin position="308"/>
        <end position="318"/>
    </location>
</feature>
<dbReference type="EMBL" id="BAFO02000021">
    <property type="protein sequence ID" value="GAD84099.1"/>
    <property type="molecule type" value="Genomic_DNA"/>
</dbReference>
<sequence length="1013" mass="102730">MVIVVVADETELEGAEQIVAAAIRDWASEAGGVAVFRCHVPESRGGSVEVDALVCTPQGATVLEVKGFTARQDGVLATPPNGPWTVDGAEAALYHAVRVPNPFVQVRRQVFAAKNLLQQSGIFGWVNAVVVLVPQPGSQITLEESRIADGYRAVLVDRDDATALRDYFHAETGRTVRLSVNDVRRVFAALNLTHLLPSRVDLADQGFPARLDPPTGGKTTTPATADAEAAPSRARGATRTGTRVAQTSTPGFLAAIDRLAHRQHAVAPESTGTREAADTTGSLPEGESSGASALSAGSPLMPGREPAQDSTEPPAESNSDTHVEAEMDTAPTQEPTREPGADSLTAADSASISPDAAQDNTDTATSPTGTPAGTGAAATTLGNSATFASAPPVSDSADTTPLSSDVAAVPGNARDAAGNDTAGSTVGASEGTRANPVGPDTRGAAPVDSDGRGHAPDAIDTVVPGSDSNESSRPTPDDSRGNNVEPGDIVAADPTSPRPASSPALGPTTVSGQTDSAATDLARAENAQTPSESGSVGDGGSVTQGSADLPASAYGGARGGDRDLVGDESPPIPQTGGAEAGVVSLTKSPSVGSPEPSANSSAASTSSPGTAASGAAVAASGAAVAASGATGDAVGATGDASGPAGDASGPAGDTSGPAGDASGPTGGTSSDTGDASGPTGDSASAAGDASGAPIGASPPTTYESSDYDDDSDDDWDDDDYADYHPSDAAYAAGATTGAAGIAGAAAWSSRQPAGPAPHHDDAEQFDSAEHWSEWVDRDTTPVRAPSANREQRGSRSPSSLLERWRNTPVRERPERKRRLPRIGPGIGLLLFIALFGAGFFAITAVQASRFEMADYDRMCTDRKPFPNAAEFQRDGARPTYLSGDLAQMVATSGSPAWRPSDTSTVQLIACLRQESLGELVQTCQYPAAPGSPIGRTVNLFRATYEITVYELRTGREAGRAIMIGERYSADPANTDPDRCRAAADAPDVLGRRLGQPSTAQVTGFLAPLVHADR</sequence>
<keyword evidence="5" id="KW-1185">Reference proteome</keyword>
<dbReference type="OrthoDB" id="4504053at2"/>
<dbReference type="AlphaFoldDB" id="U5EFZ7"/>
<feature type="compositionally biased region" description="Acidic residues" evidence="1">
    <location>
        <begin position="705"/>
        <end position="720"/>
    </location>
</feature>
<feature type="compositionally biased region" description="Low complexity" evidence="1">
    <location>
        <begin position="212"/>
        <end position="247"/>
    </location>
</feature>
<evidence type="ECO:0000256" key="1">
    <source>
        <dbReference type="SAM" id="MobiDB-lite"/>
    </source>
</evidence>
<feature type="compositionally biased region" description="Low complexity" evidence="1">
    <location>
        <begin position="346"/>
        <end position="386"/>
    </location>
</feature>
<feature type="region of interest" description="Disordered" evidence="1">
    <location>
        <begin position="265"/>
        <end position="725"/>
    </location>
</feature>
<name>U5EFZ7_NOCAS</name>
<evidence type="ECO:0000256" key="2">
    <source>
        <dbReference type="SAM" id="Phobius"/>
    </source>
</evidence>
<comment type="caution">
    <text evidence="4">The sequence shown here is derived from an EMBL/GenBank/DDBJ whole genome shotgun (WGS) entry which is preliminary data.</text>
</comment>
<feature type="compositionally biased region" description="Low complexity" evidence="1">
    <location>
        <begin position="592"/>
        <end position="699"/>
    </location>
</feature>
<dbReference type="Proteomes" id="UP000017048">
    <property type="component" value="Unassembled WGS sequence"/>
</dbReference>
<dbReference type="eggNOG" id="ENOG5031SXN">
    <property type="taxonomic scope" value="Bacteria"/>
</dbReference>
<gene>
    <name evidence="4" type="ORF">NCAST_21_00480</name>
</gene>
<keyword evidence="2" id="KW-0472">Membrane</keyword>
<keyword evidence="2" id="KW-0812">Transmembrane</keyword>
<accession>U5EFZ7</accession>
<feature type="compositionally biased region" description="Low complexity" evidence="1">
    <location>
        <begin position="284"/>
        <end position="300"/>
    </location>
</feature>
<keyword evidence="2" id="KW-1133">Transmembrane helix</keyword>
<organism evidence="4 5">
    <name type="scientific">Nocardia asteroides NBRC 15531</name>
    <dbReference type="NCBI Taxonomy" id="1110697"/>
    <lineage>
        <taxon>Bacteria</taxon>
        <taxon>Bacillati</taxon>
        <taxon>Actinomycetota</taxon>
        <taxon>Actinomycetes</taxon>
        <taxon>Mycobacteriales</taxon>
        <taxon>Nocardiaceae</taxon>
        <taxon>Nocardia</taxon>
    </lineage>
</organism>
<protein>
    <recommendedName>
        <fullName evidence="3">NERD domain-containing protein</fullName>
    </recommendedName>
</protein>
<feature type="region of interest" description="Disordered" evidence="1">
    <location>
        <begin position="205"/>
        <end position="249"/>
    </location>
</feature>
<evidence type="ECO:0000313" key="5">
    <source>
        <dbReference type="Proteomes" id="UP000017048"/>
    </source>
</evidence>
<evidence type="ECO:0000259" key="3">
    <source>
        <dbReference type="Pfam" id="PF08378"/>
    </source>
</evidence>
<evidence type="ECO:0000313" key="4">
    <source>
        <dbReference type="EMBL" id="GAD84099.1"/>
    </source>
</evidence>
<feature type="compositionally biased region" description="Polar residues" evidence="1">
    <location>
        <begin position="508"/>
        <end position="517"/>
    </location>
</feature>
<reference evidence="4 5" key="1">
    <citation type="journal article" date="2014" name="BMC Genomics">
        <title>Genome based analysis of type-I polyketide synthase and nonribosomal peptide synthetase gene clusters in seven strains of five representative Nocardia species.</title>
        <authorList>
            <person name="Komaki H."/>
            <person name="Ichikawa N."/>
            <person name="Hosoyama A."/>
            <person name="Takahashi-Nakaguchi A."/>
            <person name="Matsuzawa T."/>
            <person name="Suzuki K."/>
            <person name="Fujita N."/>
            <person name="Gonoi T."/>
        </authorList>
    </citation>
    <scope>NUCLEOTIDE SEQUENCE [LARGE SCALE GENOMIC DNA]</scope>
    <source>
        <strain evidence="4 5">NBRC 15531</strain>
    </source>
</reference>
<feature type="region of interest" description="Disordered" evidence="1">
    <location>
        <begin position="775"/>
        <end position="816"/>
    </location>
</feature>
<proteinExistence type="predicted"/>
<feature type="compositionally biased region" description="Basic and acidic residues" evidence="1">
    <location>
        <begin position="802"/>
        <end position="814"/>
    </location>
</feature>
<dbReference type="Pfam" id="PF08378">
    <property type="entry name" value="NERD"/>
    <property type="match status" value="1"/>
</dbReference>
<dbReference type="InterPro" id="IPR011528">
    <property type="entry name" value="NERD"/>
</dbReference>
<feature type="transmembrane region" description="Helical" evidence="2">
    <location>
        <begin position="822"/>
        <end position="845"/>
    </location>
</feature>
<feature type="domain" description="NERD" evidence="3">
    <location>
        <begin position="15"/>
        <end position="132"/>
    </location>
</feature>